<evidence type="ECO:0000256" key="1">
    <source>
        <dbReference type="SAM" id="SignalP"/>
    </source>
</evidence>
<protein>
    <submittedName>
        <fullName evidence="2">Peptide signal protein</fullName>
    </submittedName>
</protein>
<dbReference type="OrthoDB" id="6711084at2"/>
<evidence type="ECO:0000313" key="3">
    <source>
        <dbReference type="Proteomes" id="UP000242765"/>
    </source>
</evidence>
<evidence type="ECO:0000313" key="2">
    <source>
        <dbReference type="EMBL" id="OTG67188.1"/>
    </source>
</evidence>
<comment type="caution">
    <text evidence="2">The sequence shown here is derived from an EMBL/GenBank/DDBJ whole genome shotgun (WGS) entry which is preliminary data.</text>
</comment>
<accession>A0A1Y3CL65</accession>
<proteinExistence type="predicted"/>
<dbReference type="RefSeq" id="WP_086202047.1">
    <property type="nucleotide sequence ID" value="NZ_NEGB01000001.1"/>
</dbReference>
<name>A0A1Y3CL65_9GAMM</name>
<feature type="chain" id="PRO_5013391067" evidence="1">
    <location>
        <begin position="21"/>
        <end position="159"/>
    </location>
</feature>
<gene>
    <name evidence="2" type="ORF">B9T28_00680</name>
</gene>
<dbReference type="Proteomes" id="UP000242765">
    <property type="component" value="Unassembled WGS sequence"/>
</dbReference>
<dbReference type="EMBL" id="NEGB01000001">
    <property type="protein sequence ID" value="OTG67188.1"/>
    <property type="molecule type" value="Genomic_DNA"/>
</dbReference>
<keyword evidence="3" id="KW-1185">Reference proteome</keyword>
<organism evidence="2 3">
    <name type="scientific">Acinetobacter silvestris</name>
    <dbReference type="NCBI Taxonomy" id="1977882"/>
    <lineage>
        <taxon>Bacteria</taxon>
        <taxon>Pseudomonadati</taxon>
        <taxon>Pseudomonadota</taxon>
        <taxon>Gammaproteobacteria</taxon>
        <taxon>Moraxellales</taxon>
        <taxon>Moraxellaceae</taxon>
        <taxon>Acinetobacter</taxon>
    </lineage>
</organism>
<feature type="signal peptide" evidence="1">
    <location>
        <begin position="1"/>
        <end position="20"/>
    </location>
</feature>
<dbReference type="AlphaFoldDB" id="A0A1Y3CL65"/>
<reference evidence="2 3" key="1">
    <citation type="submission" date="2017-04" db="EMBL/GenBank/DDBJ databases">
        <title>High diversity of culturable Acinetobacter species in natural soil and water ecosystems.</title>
        <authorList>
            <person name="Nemec A."/>
            <person name="Radolfova-Krizova L."/>
        </authorList>
    </citation>
    <scope>NUCLEOTIDE SEQUENCE [LARGE SCALE GENOMIC DNA]</scope>
    <source>
        <strain evidence="2 3">ANC 4999</strain>
    </source>
</reference>
<sequence length="159" mass="18100">MKFFMLVTVLTYIWLPMAQAEETPLLPTIKVMAESELREEVGFIPFQQDKTVRKVLQHKIMKNEQDIQNFVVDGSIREIDYQPIAAKPDMSQLSPALQQYVLAVATGLQSSDPTTGLFTMLKQFGIDRSNVDGMRSGTVKLNLDPNLLQQLKDNNWQIK</sequence>
<keyword evidence="1" id="KW-0732">Signal</keyword>